<evidence type="ECO:0000313" key="3">
    <source>
        <dbReference type="Proteomes" id="UP000287033"/>
    </source>
</evidence>
<reference evidence="2 3" key="1">
    <citation type="journal article" date="2018" name="Nat. Ecol. Evol.">
        <title>Shark genomes provide insights into elasmobranch evolution and the origin of vertebrates.</title>
        <authorList>
            <person name="Hara Y"/>
            <person name="Yamaguchi K"/>
            <person name="Onimaru K"/>
            <person name="Kadota M"/>
            <person name="Koyanagi M"/>
            <person name="Keeley SD"/>
            <person name="Tatsumi K"/>
            <person name="Tanaka K"/>
            <person name="Motone F"/>
            <person name="Kageyama Y"/>
            <person name="Nozu R"/>
            <person name="Adachi N"/>
            <person name="Nishimura O"/>
            <person name="Nakagawa R"/>
            <person name="Tanegashima C"/>
            <person name="Kiyatake I"/>
            <person name="Matsumoto R"/>
            <person name="Murakumo K"/>
            <person name="Nishida K"/>
            <person name="Terakita A"/>
            <person name="Kuratani S"/>
            <person name="Sato K"/>
            <person name="Hyodo S Kuraku.S."/>
        </authorList>
    </citation>
    <scope>NUCLEOTIDE SEQUENCE [LARGE SCALE GENOMIC DNA]</scope>
</reference>
<keyword evidence="3" id="KW-1185">Reference proteome</keyword>
<dbReference type="OrthoDB" id="9949054at2759"/>
<evidence type="ECO:0000313" key="2">
    <source>
        <dbReference type="EMBL" id="GCC33603.1"/>
    </source>
</evidence>
<dbReference type="Proteomes" id="UP000287033">
    <property type="component" value="Unassembled WGS sequence"/>
</dbReference>
<name>A0A401STA9_CHIPU</name>
<proteinExistence type="predicted"/>
<sequence>METVNTRRRPEWPWRGREREGERGREGKESAAGSGDCPVQRRGNLSDNSNDLKRIQELEEEMVAARNMYNKEIQALHDQLDQNCKERMQIEMNNLKNSQMIAEFRESILALNTAVLQKEEEKKCIELLLCQKEAELRELMNNASNPSSEVDDLKRDLERLRCSLEEIQQK</sequence>
<dbReference type="EMBL" id="BEZZ01000533">
    <property type="protein sequence ID" value="GCC33603.1"/>
    <property type="molecule type" value="Genomic_DNA"/>
</dbReference>
<dbReference type="AlphaFoldDB" id="A0A401STA9"/>
<comment type="caution">
    <text evidence="2">The sequence shown here is derived from an EMBL/GenBank/DDBJ whole genome shotgun (WGS) entry which is preliminary data.</text>
</comment>
<feature type="compositionally biased region" description="Basic and acidic residues" evidence="1">
    <location>
        <begin position="8"/>
        <end position="29"/>
    </location>
</feature>
<accession>A0A401STA9</accession>
<organism evidence="2 3">
    <name type="scientific">Chiloscyllium punctatum</name>
    <name type="common">Brownbanded bambooshark</name>
    <name type="synonym">Hemiscyllium punctatum</name>
    <dbReference type="NCBI Taxonomy" id="137246"/>
    <lineage>
        <taxon>Eukaryota</taxon>
        <taxon>Metazoa</taxon>
        <taxon>Chordata</taxon>
        <taxon>Craniata</taxon>
        <taxon>Vertebrata</taxon>
        <taxon>Chondrichthyes</taxon>
        <taxon>Elasmobranchii</taxon>
        <taxon>Galeomorphii</taxon>
        <taxon>Galeoidea</taxon>
        <taxon>Orectolobiformes</taxon>
        <taxon>Hemiscylliidae</taxon>
        <taxon>Chiloscyllium</taxon>
    </lineage>
</organism>
<gene>
    <name evidence="2" type="ORF">chiPu_0012073</name>
</gene>
<feature type="region of interest" description="Disordered" evidence="1">
    <location>
        <begin position="1"/>
        <end position="51"/>
    </location>
</feature>
<protein>
    <submittedName>
        <fullName evidence="2">Uncharacterized protein</fullName>
    </submittedName>
</protein>
<evidence type="ECO:0000256" key="1">
    <source>
        <dbReference type="SAM" id="MobiDB-lite"/>
    </source>
</evidence>